<dbReference type="Proteomes" id="UP000828390">
    <property type="component" value="Unassembled WGS sequence"/>
</dbReference>
<accession>A0A9D4EHG2</accession>
<sequence>MFEKLQRACPKEVSQSVNKELRKKTLRWAAVREEEHIKPNDTDKYICQWYEILVNEKTKHEILKKPSEPVSATTFKEHVKHISKGKNDAMGIDQQYKQDDKKKATSPETRRSALDYAYERGAKRMAVTRPDLKKVLDDDVKEFLADGFENVCYVLM</sequence>
<feature type="compositionally biased region" description="Basic and acidic residues" evidence="1">
    <location>
        <begin position="96"/>
        <end position="111"/>
    </location>
</feature>
<evidence type="ECO:0000256" key="1">
    <source>
        <dbReference type="SAM" id="MobiDB-lite"/>
    </source>
</evidence>
<name>A0A9D4EHG2_DREPO</name>
<comment type="caution">
    <text evidence="2">The sequence shown here is derived from an EMBL/GenBank/DDBJ whole genome shotgun (WGS) entry which is preliminary data.</text>
</comment>
<gene>
    <name evidence="2" type="ORF">DPMN_157545</name>
</gene>
<protein>
    <submittedName>
        <fullName evidence="2">Uncharacterized protein</fullName>
    </submittedName>
</protein>
<keyword evidence="3" id="KW-1185">Reference proteome</keyword>
<proteinExistence type="predicted"/>
<evidence type="ECO:0000313" key="2">
    <source>
        <dbReference type="EMBL" id="KAH3779738.1"/>
    </source>
</evidence>
<organism evidence="2 3">
    <name type="scientific">Dreissena polymorpha</name>
    <name type="common">Zebra mussel</name>
    <name type="synonym">Mytilus polymorpha</name>
    <dbReference type="NCBI Taxonomy" id="45954"/>
    <lineage>
        <taxon>Eukaryota</taxon>
        <taxon>Metazoa</taxon>
        <taxon>Spiralia</taxon>
        <taxon>Lophotrochozoa</taxon>
        <taxon>Mollusca</taxon>
        <taxon>Bivalvia</taxon>
        <taxon>Autobranchia</taxon>
        <taxon>Heteroconchia</taxon>
        <taxon>Euheterodonta</taxon>
        <taxon>Imparidentia</taxon>
        <taxon>Neoheterodontei</taxon>
        <taxon>Myida</taxon>
        <taxon>Dreissenoidea</taxon>
        <taxon>Dreissenidae</taxon>
        <taxon>Dreissena</taxon>
    </lineage>
</organism>
<feature type="region of interest" description="Disordered" evidence="1">
    <location>
        <begin position="83"/>
        <end position="111"/>
    </location>
</feature>
<dbReference type="EMBL" id="JAIWYP010000008">
    <property type="protein sequence ID" value="KAH3779738.1"/>
    <property type="molecule type" value="Genomic_DNA"/>
</dbReference>
<dbReference type="AlphaFoldDB" id="A0A9D4EHG2"/>
<evidence type="ECO:0000313" key="3">
    <source>
        <dbReference type="Proteomes" id="UP000828390"/>
    </source>
</evidence>
<reference evidence="2" key="2">
    <citation type="submission" date="2020-11" db="EMBL/GenBank/DDBJ databases">
        <authorList>
            <person name="McCartney M.A."/>
            <person name="Auch B."/>
            <person name="Kono T."/>
            <person name="Mallez S."/>
            <person name="Becker A."/>
            <person name="Gohl D.M."/>
            <person name="Silverstein K.A.T."/>
            <person name="Koren S."/>
            <person name="Bechman K.B."/>
            <person name="Herman A."/>
            <person name="Abrahante J.E."/>
            <person name="Garbe J."/>
        </authorList>
    </citation>
    <scope>NUCLEOTIDE SEQUENCE</scope>
    <source>
        <strain evidence="2">Duluth1</strain>
        <tissue evidence="2">Whole animal</tissue>
    </source>
</reference>
<reference evidence="2" key="1">
    <citation type="journal article" date="2019" name="bioRxiv">
        <title>The Genome of the Zebra Mussel, Dreissena polymorpha: A Resource for Invasive Species Research.</title>
        <authorList>
            <person name="McCartney M.A."/>
            <person name="Auch B."/>
            <person name="Kono T."/>
            <person name="Mallez S."/>
            <person name="Zhang Y."/>
            <person name="Obille A."/>
            <person name="Becker A."/>
            <person name="Abrahante J.E."/>
            <person name="Garbe J."/>
            <person name="Badalamenti J.P."/>
            <person name="Herman A."/>
            <person name="Mangelson H."/>
            <person name="Liachko I."/>
            <person name="Sullivan S."/>
            <person name="Sone E.D."/>
            <person name="Koren S."/>
            <person name="Silverstein K.A.T."/>
            <person name="Beckman K.B."/>
            <person name="Gohl D.M."/>
        </authorList>
    </citation>
    <scope>NUCLEOTIDE SEQUENCE</scope>
    <source>
        <strain evidence="2">Duluth1</strain>
        <tissue evidence="2">Whole animal</tissue>
    </source>
</reference>